<proteinExistence type="predicted"/>
<comment type="caution">
    <text evidence="1">The sequence shown here is derived from an EMBL/GenBank/DDBJ whole genome shotgun (WGS) entry which is preliminary data.</text>
</comment>
<reference evidence="1 2" key="1">
    <citation type="journal article" date="2018" name="Front. Plant Sci.">
        <title>Red Clover (Trifolium pratense) and Zigzag Clover (T. medium) - A Picture of Genomic Similarities and Differences.</title>
        <authorList>
            <person name="Dluhosova J."/>
            <person name="Istvanek J."/>
            <person name="Nedelnik J."/>
            <person name="Repkova J."/>
        </authorList>
    </citation>
    <scope>NUCLEOTIDE SEQUENCE [LARGE SCALE GENOMIC DNA]</scope>
    <source>
        <strain evidence="2">cv. 10/8</strain>
        <tissue evidence="1">Leaf</tissue>
    </source>
</reference>
<feature type="non-terminal residue" evidence="1">
    <location>
        <position position="1"/>
    </location>
</feature>
<gene>
    <name evidence="1" type="ORF">A2U01_0021589</name>
</gene>
<accession>A0A392NN71</accession>
<evidence type="ECO:0000313" key="2">
    <source>
        <dbReference type="Proteomes" id="UP000265520"/>
    </source>
</evidence>
<keyword evidence="2" id="KW-1185">Reference proteome</keyword>
<dbReference type="EMBL" id="LXQA010043611">
    <property type="protein sequence ID" value="MCI00569.1"/>
    <property type="molecule type" value="Genomic_DNA"/>
</dbReference>
<protein>
    <submittedName>
        <fullName evidence="1">Uncharacterized protein</fullName>
    </submittedName>
</protein>
<dbReference type="AlphaFoldDB" id="A0A392NN71"/>
<organism evidence="1 2">
    <name type="scientific">Trifolium medium</name>
    <dbReference type="NCBI Taxonomy" id="97028"/>
    <lineage>
        <taxon>Eukaryota</taxon>
        <taxon>Viridiplantae</taxon>
        <taxon>Streptophyta</taxon>
        <taxon>Embryophyta</taxon>
        <taxon>Tracheophyta</taxon>
        <taxon>Spermatophyta</taxon>
        <taxon>Magnoliopsida</taxon>
        <taxon>eudicotyledons</taxon>
        <taxon>Gunneridae</taxon>
        <taxon>Pentapetalae</taxon>
        <taxon>rosids</taxon>
        <taxon>fabids</taxon>
        <taxon>Fabales</taxon>
        <taxon>Fabaceae</taxon>
        <taxon>Papilionoideae</taxon>
        <taxon>50 kb inversion clade</taxon>
        <taxon>NPAAA clade</taxon>
        <taxon>Hologalegina</taxon>
        <taxon>IRL clade</taxon>
        <taxon>Trifolieae</taxon>
        <taxon>Trifolium</taxon>
    </lineage>
</organism>
<dbReference type="Proteomes" id="UP000265520">
    <property type="component" value="Unassembled WGS sequence"/>
</dbReference>
<evidence type="ECO:0000313" key="1">
    <source>
        <dbReference type="EMBL" id="MCI00569.1"/>
    </source>
</evidence>
<sequence length="40" mass="4513">QAQLDFEAKKLQSLVKEKTFLISETVPSGENFLKAFRSAI</sequence>
<name>A0A392NN71_9FABA</name>